<reference evidence="19 20" key="1">
    <citation type="submission" date="2013-04" db="EMBL/GenBank/DDBJ databases">
        <title>The Genome Sequence of Sutterella wadsworthensis HGA0223.</title>
        <authorList>
            <consortium name="The Broad Institute Genomics Platform"/>
            <person name="Earl A."/>
            <person name="Ward D."/>
            <person name="Feldgarden M."/>
            <person name="Gevers D."/>
            <person name="Schmidt T.M."/>
            <person name="Dover J."/>
            <person name="Dai D."/>
            <person name="Walker B."/>
            <person name="Young S."/>
            <person name="Zeng Q."/>
            <person name="Gargeya S."/>
            <person name="Fitzgerald M."/>
            <person name="Haas B."/>
            <person name="Abouelleil A."/>
            <person name="Allen A.W."/>
            <person name="Alvarado L."/>
            <person name="Arachchi H.M."/>
            <person name="Berlin A.M."/>
            <person name="Chapman S.B."/>
            <person name="Gainer-Dewar J."/>
            <person name="Goldberg J."/>
            <person name="Griggs A."/>
            <person name="Gujja S."/>
            <person name="Hansen M."/>
            <person name="Howarth C."/>
            <person name="Imamovic A."/>
            <person name="Ireland A."/>
            <person name="Larimer J."/>
            <person name="McCowan C."/>
            <person name="Murphy C."/>
            <person name="Pearson M."/>
            <person name="Poon T.W."/>
            <person name="Priest M."/>
            <person name="Roberts A."/>
            <person name="Saif S."/>
            <person name="Shea T."/>
            <person name="Sisk P."/>
            <person name="Sykes S."/>
            <person name="Wortman J."/>
            <person name="Nusbaum C."/>
            <person name="Birren B."/>
        </authorList>
    </citation>
    <scope>NUCLEOTIDE SEQUENCE [LARGE SCALE GENOMIC DNA]</scope>
    <source>
        <strain evidence="19 20">HGA0223</strain>
    </source>
</reference>
<dbReference type="Pfam" id="PF13361">
    <property type="entry name" value="UvrD_C"/>
    <property type="match status" value="1"/>
</dbReference>
<dbReference type="EC" id="3.1.11.5" evidence="15"/>
<dbReference type="GO" id="GO:0000287">
    <property type="term" value="F:magnesium ion binding"/>
    <property type="evidence" value="ECO:0007669"/>
    <property type="project" value="UniProtKB-UniRule"/>
</dbReference>
<evidence type="ECO:0000256" key="6">
    <source>
        <dbReference type="ARBA" id="ARBA00022806"/>
    </source>
</evidence>
<feature type="binding site" evidence="15">
    <location>
        <position position="1069"/>
    </location>
    <ligand>
        <name>Mg(2+)</name>
        <dbReference type="ChEBI" id="CHEBI:18420"/>
    </ligand>
</feature>
<dbReference type="eggNOG" id="COG1074">
    <property type="taxonomic scope" value="Bacteria"/>
</dbReference>
<dbReference type="CDD" id="cd22352">
    <property type="entry name" value="RecB_C-like"/>
    <property type="match status" value="1"/>
</dbReference>
<dbReference type="STRING" id="1203554.HMPREF1476_01875"/>
<dbReference type="InterPro" id="IPR000212">
    <property type="entry name" value="DNA_helicase_UvrD/REP"/>
</dbReference>
<dbReference type="PANTHER" id="PTHR11070:SF23">
    <property type="entry name" value="RECBCD ENZYME SUBUNIT RECB"/>
    <property type="match status" value="1"/>
</dbReference>
<keyword evidence="7 15" id="KW-0269">Exonuclease</keyword>
<keyword evidence="20" id="KW-1185">Reference proteome</keyword>
<dbReference type="InterPro" id="IPR011335">
    <property type="entry name" value="Restrct_endonuc-II-like"/>
</dbReference>
<keyword evidence="10 15" id="KW-0238">DNA-binding</keyword>
<dbReference type="Gene3D" id="3.90.320.10">
    <property type="match status" value="1"/>
</dbReference>
<dbReference type="EC" id="5.6.2.4" evidence="15"/>
<dbReference type="GO" id="GO:0005829">
    <property type="term" value="C:cytosol"/>
    <property type="evidence" value="ECO:0007669"/>
    <property type="project" value="TreeGrafter"/>
</dbReference>
<keyword evidence="4 15" id="KW-0227">DNA damage</keyword>
<dbReference type="GO" id="GO:0000724">
    <property type="term" value="P:double-strand break repair via homologous recombination"/>
    <property type="evidence" value="ECO:0007669"/>
    <property type="project" value="UniProtKB-UniRule"/>
</dbReference>
<feature type="active site" description="For nuclease activity" evidence="15">
    <location>
        <position position="1082"/>
    </location>
</feature>
<protein>
    <recommendedName>
        <fullName evidence="15">RecBCD enzyme subunit RecB</fullName>
        <ecNumber evidence="15">3.1.11.5</ecNumber>
        <ecNumber evidence="15">5.6.2.4</ecNumber>
    </recommendedName>
    <alternativeName>
        <fullName evidence="15">DNA 3'-5' helicase subunit RecB</fullName>
    </alternativeName>
    <alternativeName>
        <fullName evidence="15">Exonuclease V subunit RecB</fullName>
        <shortName evidence="15">ExoV subunit RecB</shortName>
    </alternativeName>
    <alternativeName>
        <fullName evidence="15">Helicase/nuclease RecBCD subunit RecB</fullName>
    </alternativeName>
</protein>
<evidence type="ECO:0000256" key="5">
    <source>
        <dbReference type="ARBA" id="ARBA00022801"/>
    </source>
</evidence>
<feature type="binding site" evidence="15">
    <location>
        <position position="946"/>
    </location>
    <ligand>
        <name>Mg(2+)</name>
        <dbReference type="ChEBI" id="CHEBI:18420"/>
    </ligand>
</feature>
<comment type="domain">
    <text evidence="15">The C-terminal domain has nuclease activity and interacts with RecD. It interacts with RecA, facilitating its loading onto ssDNA.</text>
</comment>
<keyword evidence="9 15" id="KW-0460">Magnesium</keyword>
<dbReference type="CDD" id="cd17932">
    <property type="entry name" value="DEXQc_UvrD"/>
    <property type="match status" value="1"/>
</dbReference>
<dbReference type="GO" id="GO:0005524">
    <property type="term" value="F:ATP binding"/>
    <property type="evidence" value="ECO:0007669"/>
    <property type="project" value="UniProtKB-UniRule"/>
</dbReference>
<dbReference type="GO" id="GO:0016887">
    <property type="term" value="F:ATP hydrolysis activity"/>
    <property type="evidence" value="ECO:0007669"/>
    <property type="project" value="RHEA"/>
</dbReference>
<keyword evidence="2 15" id="KW-0479">Metal-binding</keyword>
<keyword evidence="12 15" id="KW-0413">Isomerase</keyword>
<dbReference type="GO" id="GO:0009338">
    <property type="term" value="C:exodeoxyribonuclease V complex"/>
    <property type="evidence" value="ECO:0007669"/>
    <property type="project" value="TreeGrafter"/>
</dbReference>
<dbReference type="PROSITE" id="PS51217">
    <property type="entry name" value="UVRD_HELICASE_CTER"/>
    <property type="match status" value="1"/>
</dbReference>
<feature type="domain" description="UvrD-like helicase ATP-binding" evidence="17">
    <location>
        <begin position="53"/>
        <end position="415"/>
    </location>
</feature>
<comment type="catalytic activity">
    <reaction evidence="14 15">
        <text>ATP + H2O = ADP + phosphate + H(+)</text>
        <dbReference type="Rhea" id="RHEA:13065"/>
        <dbReference type="ChEBI" id="CHEBI:15377"/>
        <dbReference type="ChEBI" id="CHEBI:15378"/>
        <dbReference type="ChEBI" id="CHEBI:30616"/>
        <dbReference type="ChEBI" id="CHEBI:43474"/>
        <dbReference type="ChEBI" id="CHEBI:456216"/>
        <dbReference type="EC" id="5.6.2.4"/>
    </reaction>
</comment>
<evidence type="ECO:0000256" key="2">
    <source>
        <dbReference type="ARBA" id="ARBA00022723"/>
    </source>
</evidence>
<comment type="similarity">
    <text evidence="15">Belongs to the helicase family. UvrD subfamily.</text>
</comment>
<organism evidence="19 20">
    <name type="scientific">Sutterella wadsworthensis HGA0223</name>
    <dbReference type="NCBI Taxonomy" id="1203554"/>
    <lineage>
        <taxon>Bacteria</taxon>
        <taxon>Pseudomonadati</taxon>
        <taxon>Pseudomonadota</taxon>
        <taxon>Betaproteobacteria</taxon>
        <taxon>Burkholderiales</taxon>
        <taxon>Sutterellaceae</taxon>
        <taxon>Sutterella</taxon>
    </lineage>
</organism>
<keyword evidence="5 15" id="KW-0378">Hydrolase</keyword>
<dbReference type="Pfam" id="PF00580">
    <property type="entry name" value="UvrD-helicase"/>
    <property type="match status" value="1"/>
</dbReference>
<evidence type="ECO:0000256" key="15">
    <source>
        <dbReference type="HAMAP-Rule" id="MF_01485"/>
    </source>
</evidence>
<evidence type="ECO:0000256" key="1">
    <source>
        <dbReference type="ARBA" id="ARBA00022722"/>
    </source>
</evidence>
<accession>S3CC95</accession>
<comment type="catalytic activity">
    <reaction evidence="15">
        <text>Exonucleolytic cleavage (in the presence of ATP) in either 5'- to 3'- or 3'- to 5'-direction to yield 5'-phosphooligonucleotides.</text>
        <dbReference type="EC" id="3.1.11.5"/>
    </reaction>
</comment>
<keyword evidence="3 15" id="KW-0547">Nucleotide-binding</keyword>
<evidence type="ECO:0000256" key="13">
    <source>
        <dbReference type="ARBA" id="ARBA00034617"/>
    </source>
</evidence>
<comment type="caution">
    <text evidence="19">The sequence shown here is derived from an EMBL/GenBank/DDBJ whole genome shotgun (WGS) entry which is preliminary data.</text>
</comment>
<feature type="region of interest" description="Nuclease activity, interacts with RecD and RecA" evidence="15">
    <location>
        <begin position="896"/>
        <end position="1182"/>
    </location>
</feature>
<dbReference type="PANTHER" id="PTHR11070">
    <property type="entry name" value="UVRD / RECB / PCRA DNA HELICASE FAMILY MEMBER"/>
    <property type="match status" value="1"/>
</dbReference>
<evidence type="ECO:0000256" key="9">
    <source>
        <dbReference type="ARBA" id="ARBA00022842"/>
    </source>
</evidence>
<feature type="region of interest" description="DNA-binding and helicase activity, interacts with RecC" evidence="15">
    <location>
        <begin position="1"/>
        <end position="867"/>
    </location>
</feature>
<comment type="miscellaneous">
    <text evidence="15">In the RecBCD complex, RecB has a slow 3'-5' helicase, an exonuclease activity and loads RecA onto ssDNA, RecD has a fast 5'-3' helicase activity, while RecC stimulates the ATPase and processivity of the RecB helicase and contributes to recognition of the Chi site.</text>
</comment>
<evidence type="ECO:0000313" key="20">
    <source>
        <dbReference type="Proteomes" id="UP000014400"/>
    </source>
</evidence>
<dbReference type="Gene3D" id="3.40.50.300">
    <property type="entry name" value="P-loop containing nucleotide triphosphate hydrolases"/>
    <property type="match status" value="3"/>
</dbReference>
<proteinExistence type="inferred from homology"/>
<keyword evidence="1 15" id="KW-0540">Nuclease</keyword>
<dbReference type="InterPro" id="IPR011604">
    <property type="entry name" value="PDDEXK-like_dom_sf"/>
</dbReference>
<evidence type="ECO:0000256" key="16">
    <source>
        <dbReference type="PROSITE-ProRule" id="PRU00560"/>
    </source>
</evidence>
<dbReference type="InterPro" id="IPR004586">
    <property type="entry name" value="RecB"/>
</dbReference>
<dbReference type="InterPro" id="IPR038726">
    <property type="entry name" value="PDDEXK_AddAB-type"/>
</dbReference>
<comment type="subunit">
    <text evidence="15">Heterotrimer of RecB, RecC and RecD. All subunits contribute to DNA-binding. Interacts with RecA.</text>
</comment>
<comment type="domain">
    <text evidence="15">The N-terminal DNA-binding domain is a ssDNA-dependent ATPase and has ATP-dependent 3'-5' helicase function. This domain interacts with RecC.</text>
</comment>
<comment type="catalytic activity">
    <reaction evidence="13 15">
        <text>Couples ATP hydrolysis with the unwinding of duplex DNA by translocating in the 3'-5' direction.</text>
        <dbReference type="EC" id="5.6.2.4"/>
    </reaction>
</comment>
<evidence type="ECO:0000256" key="3">
    <source>
        <dbReference type="ARBA" id="ARBA00022741"/>
    </source>
</evidence>
<evidence type="ECO:0000259" key="18">
    <source>
        <dbReference type="PROSITE" id="PS51217"/>
    </source>
</evidence>
<dbReference type="Pfam" id="PF12705">
    <property type="entry name" value="PDDEXK_1"/>
    <property type="match status" value="1"/>
</dbReference>
<dbReference type="Gene3D" id="1.10.486.10">
    <property type="entry name" value="PCRA, domain 4"/>
    <property type="match status" value="1"/>
</dbReference>
<evidence type="ECO:0000259" key="17">
    <source>
        <dbReference type="PROSITE" id="PS51198"/>
    </source>
</evidence>
<comment type="function">
    <text evidence="15">A helicase/nuclease that prepares dsDNA breaks (DSB) for recombinational DNA repair. Binds to DSBs and unwinds DNA via a highly rapid and processive ATP-dependent bidirectional helicase activity. Unwinds dsDNA until it encounters a Chi (crossover hotspot instigator) sequence from the 3' direction. Cuts ssDNA a few nucleotides 3' to the Chi site. The properties and activities of the enzyme are changed at Chi. The Chi-altered holoenzyme produces a long 3'-ssDNA overhang and facilitates RecA-binding to the ssDNA for homologous DNA recombination and repair. Holoenzyme degrades any linearized DNA that is unable to undergo homologous recombination. In the holoenzyme this subunit contributes ATPase, 3'-5' helicase, exonuclease activity and loads RecA onto ssDNA.</text>
</comment>
<dbReference type="GO" id="GO:0043138">
    <property type="term" value="F:3'-5' DNA helicase activity"/>
    <property type="evidence" value="ECO:0007669"/>
    <property type="project" value="UniProtKB-UniRule"/>
</dbReference>
<dbReference type="SUPFAM" id="SSF52540">
    <property type="entry name" value="P-loop containing nucleoside triphosphate hydrolases"/>
    <property type="match status" value="1"/>
</dbReference>
<sequence length="1182" mass="131373">MAKKDEALCAETDWTQLCAEAESVSADEQTAAYLEADEMDFALDAGEAPAADSSDDSSFDMLRAPLMRPTLLEASAGTGKTFSIKHLVLRFVAEEDVSVSRMLIMTFTRAATAELKARIQSHLSAMHGLMTETFADSAVDAVLLEQRALWAEQGRDPAVIVSRLRESLAQFDNAGIFTIHGFCQKVLEDRAFTSGSSIGFELVENVDDLVEEVVNEFIRTSLLQLCEREDRAAISDPEKWIEILKQLMAAPDDLVPSTIVSLPESPELAAAFQNFVKEAPKRLAQKKREARVKTFDDLLIELYERLRGDPADAESRAQAERLAESIRSAFSVVLVDEFQDTDPIQYAVIKRLFLRKRELYPVWFVGDPKQAIYRFRGADLETYLRARRDVEALYQTAGSGRFRGVYALTTNYRSSPDLVRAFNAFWRTAPNPFLREDLAYLEVKSSAKNLPLMQKRLDGTIMDAVPFEWVSSWQETPAQTAEERRQQQGIVLADRITAMIEAGRRGELLVPCADEEASLAVAEKDGKRLRGVLPGDIAVLVRTHDEGLTAAEVLKRRGVRVRIRCDQNVCNTIEACEIGMILSAFAAPGDLKLLRAARTTRLIGDDLACLDDQERDETRRIALRGEFEYGARNWGAVGPAAALERLMTFCRTAERLLPQANGERTLTNYRHLLELLHGAARIIPTPAGLAAWLSAEAKRPVSDFNRERLESDANLVLVETIHSSKGLQYPIVFLPYTQSGSIDTHARCTSRTDDPQRSAQRCLEVRFEAEKPDQRVNHAEYEEKVRMMYVAMTRAARHLCIIGEQRIKSAVNPDQWHGSTVQAHLFRALTGQLTPSRADILFAVERLAGLQSPSGTPLFRFTELGAAAVGAQSSLLAQGTVGESYTTSQSHARRSEWRTSSFTGITRMAEDDGPGFSTWYGQAEKPPLVDDILSFPKGAQAGTCLHEMMERADFSLMACDDEKAAAARLALTAREVEKHLSLPEMEAASAAAGAAAMIRDLLNAEVAPGVTLKDVPKSARSAELKFLIPISASLTAERLVRELKAMDPKYDFGTLRPEDLKGFLTGFIDLAFSAGGRFYVLDWKSNKISPEASGYTEKAMSAEMDVHLYRLQYLIYWVALRRFLQVRLGAHWRDEMIGGAIYVFLRGVRAGTTTAANPQGIVFDPVRPEVIRRMDDLFAGRA</sequence>
<evidence type="ECO:0000256" key="8">
    <source>
        <dbReference type="ARBA" id="ARBA00022840"/>
    </source>
</evidence>
<evidence type="ECO:0000256" key="10">
    <source>
        <dbReference type="ARBA" id="ARBA00023125"/>
    </source>
</evidence>
<evidence type="ECO:0000256" key="11">
    <source>
        <dbReference type="ARBA" id="ARBA00023204"/>
    </source>
</evidence>
<evidence type="ECO:0000256" key="14">
    <source>
        <dbReference type="ARBA" id="ARBA00048988"/>
    </source>
</evidence>
<gene>
    <name evidence="15" type="primary">recB</name>
    <name evidence="19" type="ORF">HMPREF1476_01875</name>
</gene>
<dbReference type="HAMAP" id="MF_01485">
    <property type="entry name" value="RecB"/>
    <property type="match status" value="1"/>
</dbReference>
<feature type="domain" description="UvrD-like helicase C-terminal" evidence="18">
    <location>
        <begin position="475"/>
        <end position="726"/>
    </location>
</feature>
<dbReference type="GO" id="GO:0008854">
    <property type="term" value="F:exodeoxyribonuclease V activity"/>
    <property type="evidence" value="ECO:0007669"/>
    <property type="project" value="UniProtKB-EC"/>
</dbReference>
<comment type="cofactor">
    <cofactor evidence="15">
        <name>Mg(2+)</name>
        <dbReference type="ChEBI" id="CHEBI:18420"/>
    </cofactor>
    <text evidence="15">Binds 1 Mg(2+) ion per subunit.</text>
</comment>
<keyword evidence="11 15" id="KW-0234">DNA repair</keyword>
<evidence type="ECO:0000256" key="4">
    <source>
        <dbReference type="ARBA" id="ARBA00022763"/>
    </source>
</evidence>
<evidence type="ECO:0000256" key="7">
    <source>
        <dbReference type="ARBA" id="ARBA00022839"/>
    </source>
</evidence>
<feature type="binding site" evidence="16">
    <location>
        <begin position="74"/>
        <end position="81"/>
    </location>
    <ligand>
        <name>ATP</name>
        <dbReference type="ChEBI" id="CHEBI:30616"/>
    </ligand>
</feature>
<name>S3CC95_9BURK</name>
<dbReference type="PATRIC" id="fig|1203554.3.peg.1955"/>
<evidence type="ECO:0000313" key="19">
    <source>
        <dbReference type="EMBL" id="EPD98169.1"/>
    </source>
</evidence>
<dbReference type="InterPro" id="IPR014016">
    <property type="entry name" value="UvrD-like_ATP-bd"/>
</dbReference>
<feature type="binding site" evidence="15">
    <location>
        <position position="1082"/>
    </location>
    <ligand>
        <name>Mg(2+)</name>
        <dbReference type="ChEBI" id="CHEBI:18420"/>
    </ligand>
</feature>
<dbReference type="GO" id="GO:0003677">
    <property type="term" value="F:DNA binding"/>
    <property type="evidence" value="ECO:0007669"/>
    <property type="project" value="UniProtKB-UniRule"/>
</dbReference>
<keyword evidence="6 15" id="KW-0347">Helicase</keyword>
<dbReference type="EMBL" id="ATCF01000027">
    <property type="protein sequence ID" value="EPD98169.1"/>
    <property type="molecule type" value="Genomic_DNA"/>
</dbReference>
<dbReference type="AlphaFoldDB" id="S3CC95"/>
<dbReference type="PROSITE" id="PS51198">
    <property type="entry name" value="UVRD_HELICASE_ATP_BIND"/>
    <property type="match status" value="1"/>
</dbReference>
<evidence type="ECO:0000256" key="12">
    <source>
        <dbReference type="ARBA" id="ARBA00023235"/>
    </source>
</evidence>
<dbReference type="Proteomes" id="UP000014400">
    <property type="component" value="Unassembled WGS sequence"/>
</dbReference>
<keyword evidence="8 15" id="KW-0067">ATP-binding</keyword>
<dbReference type="InterPro" id="IPR014017">
    <property type="entry name" value="DNA_helicase_UvrD-like_C"/>
</dbReference>
<dbReference type="HOGENOM" id="CLU_001114_6_1_4"/>
<dbReference type="InterPro" id="IPR027417">
    <property type="entry name" value="P-loop_NTPase"/>
</dbReference>
<dbReference type="RefSeq" id="WP_016475007.1">
    <property type="nucleotide sequence ID" value="NZ_KE150480.1"/>
</dbReference>
<dbReference type="SUPFAM" id="SSF52980">
    <property type="entry name" value="Restriction endonuclease-like"/>
    <property type="match status" value="1"/>
</dbReference>